<name>A0A368KS99_9BACT</name>
<evidence type="ECO:0000313" key="1">
    <source>
        <dbReference type="EMBL" id="RCS50685.1"/>
    </source>
</evidence>
<gene>
    <name evidence="1" type="ORF">DTL42_11215</name>
</gene>
<dbReference type="SUPFAM" id="SSF140990">
    <property type="entry name" value="FtsH protease domain-like"/>
    <property type="match status" value="1"/>
</dbReference>
<evidence type="ECO:0000313" key="2">
    <source>
        <dbReference type="Proteomes" id="UP000253562"/>
    </source>
</evidence>
<accession>A0A368KS99</accession>
<comment type="caution">
    <text evidence="1">The sequence shown here is derived from an EMBL/GenBank/DDBJ whole genome shotgun (WGS) entry which is preliminary data.</text>
</comment>
<sequence>MEDINAYHEAGHALVAILVGARVRYVTLEPDKDDGPDRFAEIQVEWPLNQFPTKTLHEKLVLVALAGPVSEMIYTGDPYHPGYVAEWSGDWQAAWLAAETIIPNESKRMAYLEEATRKLYQLLNQDRQWAALAGIVDDLLAHETLEGSQVEEIVHHWL</sequence>
<protein>
    <recommendedName>
        <fullName evidence="3">ATP-dependent zinc metalloprotease FtsH</fullName>
    </recommendedName>
</protein>
<organism evidence="1 2">
    <name type="scientific">Bremerella cremea</name>
    <dbReference type="NCBI Taxonomy" id="1031537"/>
    <lineage>
        <taxon>Bacteria</taxon>
        <taxon>Pseudomonadati</taxon>
        <taxon>Planctomycetota</taxon>
        <taxon>Planctomycetia</taxon>
        <taxon>Pirellulales</taxon>
        <taxon>Pirellulaceae</taxon>
        <taxon>Bremerella</taxon>
    </lineage>
</organism>
<dbReference type="OrthoDB" id="263464at2"/>
<dbReference type="GO" id="GO:0005524">
    <property type="term" value="F:ATP binding"/>
    <property type="evidence" value="ECO:0007669"/>
    <property type="project" value="InterPro"/>
</dbReference>
<dbReference type="AlphaFoldDB" id="A0A368KS99"/>
<dbReference type="GO" id="GO:0006508">
    <property type="term" value="P:proteolysis"/>
    <property type="evidence" value="ECO:0007669"/>
    <property type="project" value="InterPro"/>
</dbReference>
<proteinExistence type="predicted"/>
<dbReference type="Gene3D" id="1.20.58.760">
    <property type="entry name" value="Peptidase M41"/>
    <property type="match status" value="1"/>
</dbReference>
<dbReference type="GO" id="GO:0004222">
    <property type="term" value="F:metalloendopeptidase activity"/>
    <property type="evidence" value="ECO:0007669"/>
    <property type="project" value="InterPro"/>
</dbReference>
<dbReference type="Proteomes" id="UP000253562">
    <property type="component" value="Unassembled WGS sequence"/>
</dbReference>
<reference evidence="1 2" key="1">
    <citation type="submission" date="2018-07" db="EMBL/GenBank/DDBJ databases">
        <title>Comparative genomes isolates from brazilian mangrove.</title>
        <authorList>
            <person name="De Araujo J.E."/>
            <person name="Taketani R.G."/>
            <person name="Silva M.C.P."/>
            <person name="Lourenco M.V."/>
            <person name="Oliveira V.M."/>
            <person name="Andreote F.D."/>
        </authorList>
    </citation>
    <scope>NUCLEOTIDE SEQUENCE [LARGE SCALE GENOMIC DNA]</scope>
    <source>
        <strain evidence="1 2">HEX PRIS-MGV</strain>
    </source>
</reference>
<dbReference type="InterPro" id="IPR037219">
    <property type="entry name" value="Peptidase_M41-like"/>
</dbReference>
<dbReference type="EMBL" id="QPEX01000019">
    <property type="protein sequence ID" value="RCS50685.1"/>
    <property type="molecule type" value="Genomic_DNA"/>
</dbReference>
<dbReference type="GO" id="GO:0004176">
    <property type="term" value="F:ATP-dependent peptidase activity"/>
    <property type="evidence" value="ECO:0007669"/>
    <property type="project" value="InterPro"/>
</dbReference>
<evidence type="ECO:0008006" key="3">
    <source>
        <dbReference type="Google" id="ProtNLM"/>
    </source>
</evidence>